<comment type="caution">
    <text evidence="3">The sequence shown here is derived from an EMBL/GenBank/DDBJ whole genome shotgun (WGS) entry which is preliminary data.</text>
</comment>
<dbReference type="InterPro" id="IPR001304">
    <property type="entry name" value="C-type_lectin-like"/>
</dbReference>
<evidence type="ECO:0000259" key="2">
    <source>
        <dbReference type="PROSITE" id="PS50041"/>
    </source>
</evidence>
<dbReference type="OrthoDB" id="7357196at2759"/>
<dbReference type="GO" id="GO:0030246">
    <property type="term" value="F:carbohydrate binding"/>
    <property type="evidence" value="ECO:0007669"/>
    <property type="project" value="UniProtKB-KW"/>
</dbReference>
<keyword evidence="4" id="KW-1185">Reference proteome</keyword>
<feature type="signal peptide" evidence="1">
    <location>
        <begin position="1"/>
        <end position="19"/>
    </location>
</feature>
<protein>
    <submittedName>
        <fullName evidence="3">Galactose-specific lectin nattectin</fullName>
    </submittedName>
</protein>
<evidence type="ECO:0000256" key="1">
    <source>
        <dbReference type="SAM" id="SignalP"/>
    </source>
</evidence>
<dbReference type="PROSITE" id="PS50041">
    <property type="entry name" value="C_TYPE_LECTIN_2"/>
    <property type="match status" value="1"/>
</dbReference>
<dbReference type="Pfam" id="PF00059">
    <property type="entry name" value="Lectin_C"/>
    <property type="match status" value="1"/>
</dbReference>
<organism evidence="3 4">
    <name type="scientific">Mizuhopecten yessoensis</name>
    <name type="common">Japanese scallop</name>
    <name type="synonym">Patinopecten yessoensis</name>
    <dbReference type="NCBI Taxonomy" id="6573"/>
    <lineage>
        <taxon>Eukaryota</taxon>
        <taxon>Metazoa</taxon>
        <taxon>Spiralia</taxon>
        <taxon>Lophotrochozoa</taxon>
        <taxon>Mollusca</taxon>
        <taxon>Bivalvia</taxon>
        <taxon>Autobranchia</taxon>
        <taxon>Pteriomorphia</taxon>
        <taxon>Pectinida</taxon>
        <taxon>Pectinoidea</taxon>
        <taxon>Pectinidae</taxon>
        <taxon>Mizuhopecten</taxon>
    </lineage>
</organism>
<dbReference type="CDD" id="cd00037">
    <property type="entry name" value="CLECT"/>
    <property type="match status" value="1"/>
</dbReference>
<keyword evidence="1" id="KW-0732">Signal</keyword>
<sequence>MRTVLKITLVLANVGLCLGTGMTKEGCELGWTHHKRFCYQFNVHPVEFITAREICSTKDAQLVSIWNFAEEEFVLDKLWQGTDKAHLSWLGFTFDPEGKKQRYSWIDGSLSDYLDKDMPDTDLPLCGTIKGTGERQFWDCEERMSAFICKKSLQMAYVVSEVFNTSYVNMYRSEDPERMLFERVWPPKLEEVPKHLTRIATAQVSQETDCANRCFHVDDCRGFMLTCLSAWKCNQFSCDLYQPANN</sequence>
<dbReference type="InterPro" id="IPR016187">
    <property type="entry name" value="CTDL_fold"/>
</dbReference>
<gene>
    <name evidence="3" type="ORF">KP79_PYT00011</name>
</gene>
<dbReference type="Proteomes" id="UP000242188">
    <property type="component" value="Unassembled WGS sequence"/>
</dbReference>
<dbReference type="SUPFAM" id="SSF56436">
    <property type="entry name" value="C-type lectin-like"/>
    <property type="match status" value="1"/>
</dbReference>
<evidence type="ECO:0000313" key="4">
    <source>
        <dbReference type="Proteomes" id="UP000242188"/>
    </source>
</evidence>
<dbReference type="EMBL" id="NEDP02000051">
    <property type="protein sequence ID" value="OWF56793.1"/>
    <property type="molecule type" value="Genomic_DNA"/>
</dbReference>
<evidence type="ECO:0000313" key="3">
    <source>
        <dbReference type="EMBL" id="OWF56793.1"/>
    </source>
</evidence>
<dbReference type="AlphaFoldDB" id="A0A210R6W9"/>
<dbReference type="PANTHER" id="PTHR45710:SF26">
    <property type="entry name" value="RH26557P"/>
    <property type="match status" value="1"/>
</dbReference>
<name>A0A210R6W9_MIZYE</name>
<accession>A0A210R6W9</accession>
<reference evidence="3 4" key="1">
    <citation type="journal article" date="2017" name="Nat. Ecol. Evol.">
        <title>Scallop genome provides insights into evolution of bilaterian karyotype and development.</title>
        <authorList>
            <person name="Wang S."/>
            <person name="Zhang J."/>
            <person name="Jiao W."/>
            <person name="Li J."/>
            <person name="Xun X."/>
            <person name="Sun Y."/>
            <person name="Guo X."/>
            <person name="Huan P."/>
            <person name="Dong B."/>
            <person name="Zhang L."/>
            <person name="Hu X."/>
            <person name="Sun X."/>
            <person name="Wang J."/>
            <person name="Zhao C."/>
            <person name="Wang Y."/>
            <person name="Wang D."/>
            <person name="Huang X."/>
            <person name="Wang R."/>
            <person name="Lv J."/>
            <person name="Li Y."/>
            <person name="Zhang Z."/>
            <person name="Liu B."/>
            <person name="Lu W."/>
            <person name="Hui Y."/>
            <person name="Liang J."/>
            <person name="Zhou Z."/>
            <person name="Hou R."/>
            <person name="Li X."/>
            <person name="Liu Y."/>
            <person name="Li H."/>
            <person name="Ning X."/>
            <person name="Lin Y."/>
            <person name="Zhao L."/>
            <person name="Xing Q."/>
            <person name="Dou J."/>
            <person name="Li Y."/>
            <person name="Mao J."/>
            <person name="Guo H."/>
            <person name="Dou H."/>
            <person name="Li T."/>
            <person name="Mu C."/>
            <person name="Jiang W."/>
            <person name="Fu Q."/>
            <person name="Fu X."/>
            <person name="Miao Y."/>
            <person name="Liu J."/>
            <person name="Yu Q."/>
            <person name="Li R."/>
            <person name="Liao H."/>
            <person name="Li X."/>
            <person name="Kong Y."/>
            <person name="Jiang Z."/>
            <person name="Chourrout D."/>
            <person name="Li R."/>
            <person name="Bao Z."/>
        </authorList>
    </citation>
    <scope>NUCLEOTIDE SEQUENCE [LARGE SCALE GENOMIC DNA]</scope>
    <source>
        <strain evidence="3 4">PY_sf001</strain>
    </source>
</reference>
<proteinExistence type="predicted"/>
<dbReference type="PANTHER" id="PTHR45710">
    <property type="entry name" value="C-TYPE LECTIN DOMAIN-CONTAINING PROTEIN 180"/>
    <property type="match status" value="1"/>
</dbReference>
<dbReference type="InterPro" id="IPR050828">
    <property type="entry name" value="C-type_lectin/matrix_domain"/>
</dbReference>
<dbReference type="SMART" id="SM00034">
    <property type="entry name" value="CLECT"/>
    <property type="match status" value="1"/>
</dbReference>
<dbReference type="InterPro" id="IPR016186">
    <property type="entry name" value="C-type_lectin-like/link_sf"/>
</dbReference>
<feature type="chain" id="PRO_5012058140" evidence="1">
    <location>
        <begin position="20"/>
        <end position="246"/>
    </location>
</feature>
<feature type="domain" description="C-type lectin" evidence="2">
    <location>
        <begin position="34"/>
        <end position="139"/>
    </location>
</feature>
<dbReference type="Gene3D" id="3.10.100.10">
    <property type="entry name" value="Mannose-Binding Protein A, subunit A"/>
    <property type="match status" value="1"/>
</dbReference>
<dbReference type="STRING" id="6573.A0A210R6W9"/>
<keyword evidence="3" id="KW-0430">Lectin</keyword>